<reference evidence="2 3" key="1">
    <citation type="submission" date="2017-06" db="EMBL/GenBank/DDBJ databases">
        <title>Comparative genomic analysis of Ambrosia Fusariam Clade fungi.</title>
        <authorList>
            <person name="Stajich J.E."/>
            <person name="Carrillo J."/>
            <person name="Kijimoto T."/>
            <person name="Eskalen A."/>
            <person name="O'Donnell K."/>
            <person name="Kasson M."/>
        </authorList>
    </citation>
    <scope>NUCLEOTIDE SEQUENCE [LARGE SCALE GENOMIC DNA]</scope>
    <source>
        <strain evidence="2 3">NRRL62579</strain>
    </source>
</reference>
<evidence type="ECO:0000313" key="3">
    <source>
        <dbReference type="Proteomes" id="UP000287144"/>
    </source>
</evidence>
<organism evidence="2 3">
    <name type="scientific">Fusarium oligoseptatum</name>
    <dbReference type="NCBI Taxonomy" id="2604345"/>
    <lineage>
        <taxon>Eukaryota</taxon>
        <taxon>Fungi</taxon>
        <taxon>Dikarya</taxon>
        <taxon>Ascomycota</taxon>
        <taxon>Pezizomycotina</taxon>
        <taxon>Sordariomycetes</taxon>
        <taxon>Hypocreomycetidae</taxon>
        <taxon>Hypocreales</taxon>
        <taxon>Nectriaceae</taxon>
        <taxon>Fusarium</taxon>
        <taxon>Fusarium solani species complex</taxon>
    </lineage>
</organism>
<proteinExistence type="predicted"/>
<dbReference type="EMBL" id="NKCK01000046">
    <property type="protein sequence ID" value="RSM06300.1"/>
    <property type="molecule type" value="Genomic_DNA"/>
</dbReference>
<gene>
    <name evidence="2" type="ORF">CEP52_005743</name>
</gene>
<feature type="region of interest" description="Disordered" evidence="1">
    <location>
        <begin position="1"/>
        <end position="39"/>
    </location>
</feature>
<sequence>MPTGSSSNDVEMADLGSEGQDQAQEGEEEGVEAEAQVSKKAAALVSSLAPLSLMQL</sequence>
<protein>
    <submittedName>
        <fullName evidence="2">Uncharacterized protein</fullName>
    </submittedName>
</protein>
<dbReference type="Proteomes" id="UP000287144">
    <property type="component" value="Unassembled WGS sequence"/>
</dbReference>
<comment type="caution">
    <text evidence="2">The sequence shown here is derived from an EMBL/GenBank/DDBJ whole genome shotgun (WGS) entry which is preliminary data.</text>
</comment>
<evidence type="ECO:0000313" key="2">
    <source>
        <dbReference type="EMBL" id="RSM06300.1"/>
    </source>
</evidence>
<evidence type="ECO:0000256" key="1">
    <source>
        <dbReference type="SAM" id="MobiDB-lite"/>
    </source>
</evidence>
<name>A0A428TW62_9HYPO</name>
<accession>A0A428TW62</accession>
<dbReference type="AlphaFoldDB" id="A0A428TW62"/>
<keyword evidence="3" id="KW-1185">Reference proteome</keyword>